<dbReference type="RefSeq" id="WP_224528627.1">
    <property type="nucleotide sequence ID" value="NZ_JAIUJR010000005.1"/>
</dbReference>
<comment type="caution">
    <text evidence="3">The sequence shown here is derived from an EMBL/GenBank/DDBJ whole genome shotgun (WGS) entry which is preliminary data.</text>
</comment>
<organism evidence="3 4">
    <name type="scientific">Winogradskyella alexanderae</name>
    <dbReference type="NCBI Taxonomy" id="2877123"/>
    <lineage>
        <taxon>Bacteria</taxon>
        <taxon>Pseudomonadati</taxon>
        <taxon>Bacteroidota</taxon>
        <taxon>Flavobacteriia</taxon>
        <taxon>Flavobacteriales</taxon>
        <taxon>Flavobacteriaceae</taxon>
        <taxon>Winogradskyella</taxon>
    </lineage>
</organism>
<evidence type="ECO:0000313" key="3">
    <source>
        <dbReference type="EMBL" id="MCA0132777.1"/>
    </source>
</evidence>
<dbReference type="Pfam" id="PF18962">
    <property type="entry name" value="Por_Secre_tail"/>
    <property type="match status" value="1"/>
</dbReference>
<evidence type="ECO:0000256" key="1">
    <source>
        <dbReference type="ARBA" id="ARBA00022729"/>
    </source>
</evidence>
<feature type="domain" description="Secretion system C-terminal sorting" evidence="2">
    <location>
        <begin position="223"/>
        <end position="281"/>
    </location>
</feature>
<keyword evidence="4" id="KW-1185">Reference proteome</keyword>
<dbReference type="InterPro" id="IPR026444">
    <property type="entry name" value="Secre_tail"/>
</dbReference>
<protein>
    <submittedName>
        <fullName evidence="3">T9SS type A sorting domain-containing protein</fullName>
    </submittedName>
</protein>
<dbReference type="NCBIfam" id="TIGR04183">
    <property type="entry name" value="Por_Secre_tail"/>
    <property type="match status" value="1"/>
</dbReference>
<gene>
    <name evidence="3" type="ORF">LBU54_09290</name>
</gene>
<evidence type="ECO:0000259" key="2">
    <source>
        <dbReference type="Pfam" id="PF18962"/>
    </source>
</evidence>
<sequence>MKSLSPLKDSVFESNNYRLLRHFKFIVVGLFCISLFNFKKNNHVIEDISFFSHIGLVKLQIDNGSSNFRTDIYFNTNASLGLDPGYDASLFGGVAPSFSIYSLLVEQNTGMPMGIQALGENDMNGTIVPIGIHALAGDTISVAITENTISPSINIYLEDTAEGTLTLLNSNSYQFVVQDDISSSGRFFLRFGADVLNIPQSQLSHLSIYSDANSNEIIISGYLQHKTSMYLYNINGQLLDEFKLDASSDRNTISSSNLSSGFYIVKITDDIGNIRTEKLIVK</sequence>
<evidence type="ECO:0000313" key="4">
    <source>
        <dbReference type="Proteomes" id="UP001198901"/>
    </source>
</evidence>
<dbReference type="Proteomes" id="UP001198901">
    <property type="component" value="Unassembled WGS sequence"/>
</dbReference>
<accession>A0ABS7XRY3</accession>
<keyword evidence="1" id="KW-0732">Signal</keyword>
<proteinExistence type="predicted"/>
<reference evidence="4" key="1">
    <citation type="submission" date="2023-07" db="EMBL/GenBank/DDBJ databases">
        <authorList>
            <person name="Yue Y."/>
        </authorList>
    </citation>
    <scope>NUCLEOTIDE SEQUENCE [LARGE SCALE GENOMIC DNA]</scope>
    <source>
        <strain evidence="4">D23</strain>
    </source>
</reference>
<name>A0ABS7XRY3_9FLAO</name>
<dbReference type="EMBL" id="JAIUJR010000005">
    <property type="protein sequence ID" value="MCA0132777.1"/>
    <property type="molecule type" value="Genomic_DNA"/>
</dbReference>